<dbReference type="Proteomes" id="UP001164653">
    <property type="component" value="Chromosome"/>
</dbReference>
<dbReference type="GO" id="GO:0046872">
    <property type="term" value="F:metal ion binding"/>
    <property type="evidence" value="ECO:0007669"/>
    <property type="project" value="UniProtKB-KW"/>
</dbReference>
<dbReference type="GO" id="GO:0009055">
    <property type="term" value="F:electron transfer activity"/>
    <property type="evidence" value="ECO:0007669"/>
    <property type="project" value="InterPro"/>
</dbReference>
<dbReference type="SUPFAM" id="SSF46626">
    <property type="entry name" value="Cytochrome c"/>
    <property type="match status" value="2"/>
</dbReference>
<reference evidence="10" key="1">
    <citation type="submission" date="2022-11" db="EMBL/GenBank/DDBJ databases">
        <title>Dyadobacter pollutisoli sp. nov., isolated from plastic dumped soil.</title>
        <authorList>
            <person name="Kim J.M."/>
            <person name="Kim K.R."/>
            <person name="Lee J.K."/>
            <person name="Hao L."/>
            <person name="Jeon C.O."/>
        </authorList>
    </citation>
    <scope>NUCLEOTIDE SEQUENCE</scope>
    <source>
        <strain evidence="10">U1</strain>
    </source>
</reference>
<protein>
    <submittedName>
        <fullName evidence="10">Cytochrome C peroxidase</fullName>
    </submittedName>
</protein>
<evidence type="ECO:0000256" key="7">
    <source>
        <dbReference type="PROSITE-ProRule" id="PRU00433"/>
    </source>
</evidence>
<sequence>MAAHLKTFVLIATLLVIAMAATDRANPGIGVHQSIEQFRADCKAYAGSLKKLTIAVKNIDSTRSETVTIAKSELRNSRLAYKKIEYFLEYFFFTSSRIYNRAPKNEIEEPFLEYQEPAGMQYMEAMLYEDSPAKKKPELLLQCNLLNVAADDLTSLLYQFQASDKQLLESVRIQLIRIIALGISGFDAPLLKSGIDESYVSLQSIAKTLEPYLTKTKEDSVQYYLKNTLYFLKQNPDFDSFDRLSFLTDHALPLQKHLGLMISRMGLDTNSAGILNYHAEHLFIYNAFEDRAFGQNVPASQLEVELGKKLFSEAKLSGNGSKSCASCHQPEQYFTDGLPKSIGLNNHSEVRRNAPSLLYSGYQHNQFWDGRAKTLEEQIATVMQDSVEMNGNPAEIAASLSKDRTYIKLFRKAGLIKKKQELTEQHLYRSLAAFIRTLKPFNSDFDKYLAGDKSALTTSQKNGFNLFMGKAQCGTCHFAPVFNGLVPPLYKLTEFEILGTTLTDDLEKPVNDPDNGRFDIRPTPYYKGAFKTPTVRNAAKTAPYMHHGTFGSLEKVIEFYNKGGGGGLGLDVPRQTLSTMALNLNEQEKTDLISFLHSLTDHL</sequence>
<organism evidence="10 11">
    <name type="scientific">Dyadobacter pollutisoli</name>
    <dbReference type="NCBI Taxonomy" id="2910158"/>
    <lineage>
        <taxon>Bacteria</taxon>
        <taxon>Pseudomonadati</taxon>
        <taxon>Bacteroidota</taxon>
        <taxon>Cytophagia</taxon>
        <taxon>Cytophagales</taxon>
        <taxon>Spirosomataceae</taxon>
        <taxon>Dyadobacter</taxon>
    </lineage>
</organism>
<dbReference type="GO" id="GO:0030313">
    <property type="term" value="C:cell envelope"/>
    <property type="evidence" value="ECO:0007669"/>
    <property type="project" value="UniProtKB-SubCell"/>
</dbReference>
<dbReference type="AlphaFoldDB" id="A0A9E8ND61"/>
<evidence type="ECO:0000313" key="10">
    <source>
        <dbReference type="EMBL" id="WAC14539.1"/>
    </source>
</evidence>
<evidence type="ECO:0000256" key="4">
    <source>
        <dbReference type="ARBA" id="ARBA00022729"/>
    </source>
</evidence>
<keyword evidence="11" id="KW-1185">Reference proteome</keyword>
<name>A0A9E8ND61_9BACT</name>
<dbReference type="InterPro" id="IPR051395">
    <property type="entry name" value="Cytochrome_c_Peroxidase/MauG"/>
</dbReference>
<dbReference type="InterPro" id="IPR038352">
    <property type="entry name" value="Imelysin_sf"/>
</dbReference>
<dbReference type="InterPro" id="IPR009056">
    <property type="entry name" value="Cyt_c-like_dom"/>
</dbReference>
<keyword evidence="10" id="KW-0575">Peroxidase</keyword>
<dbReference type="InterPro" id="IPR036909">
    <property type="entry name" value="Cyt_c-like_dom_sf"/>
</dbReference>
<keyword evidence="5" id="KW-0560">Oxidoreductase</keyword>
<comment type="subcellular location">
    <subcellularLocation>
        <location evidence="1">Cell envelope</location>
    </subcellularLocation>
</comment>
<dbReference type="PANTHER" id="PTHR30600">
    <property type="entry name" value="CYTOCHROME C PEROXIDASE-RELATED"/>
    <property type="match status" value="1"/>
</dbReference>
<dbReference type="Pfam" id="PF03150">
    <property type="entry name" value="CCP_MauG"/>
    <property type="match status" value="1"/>
</dbReference>
<accession>A0A9E8ND61</accession>
<dbReference type="Gene3D" id="1.10.760.10">
    <property type="entry name" value="Cytochrome c-like domain"/>
    <property type="match status" value="2"/>
</dbReference>
<dbReference type="EMBL" id="CP112998">
    <property type="protein sequence ID" value="WAC14539.1"/>
    <property type="molecule type" value="Genomic_DNA"/>
</dbReference>
<dbReference type="GO" id="GO:0020037">
    <property type="term" value="F:heme binding"/>
    <property type="evidence" value="ECO:0007669"/>
    <property type="project" value="InterPro"/>
</dbReference>
<evidence type="ECO:0000259" key="9">
    <source>
        <dbReference type="PROSITE" id="PS51007"/>
    </source>
</evidence>
<evidence type="ECO:0000256" key="1">
    <source>
        <dbReference type="ARBA" id="ARBA00004196"/>
    </source>
</evidence>
<dbReference type="KEGG" id="dpf:ON006_11385"/>
<keyword evidence="4 8" id="KW-0732">Signal</keyword>
<feature type="domain" description="Cytochrome c" evidence="9">
    <location>
        <begin position="302"/>
        <end position="439"/>
    </location>
</feature>
<feature type="chain" id="PRO_5039416557" evidence="8">
    <location>
        <begin position="26"/>
        <end position="603"/>
    </location>
</feature>
<dbReference type="Gene3D" id="1.20.1420.20">
    <property type="entry name" value="M75 peptidase, HXXE motif"/>
    <property type="match status" value="1"/>
</dbReference>
<evidence type="ECO:0000256" key="5">
    <source>
        <dbReference type="ARBA" id="ARBA00023002"/>
    </source>
</evidence>
<dbReference type="GO" id="GO:0004130">
    <property type="term" value="F:cytochrome-c peroxidase activity"/>
    <property type="evidence" value="ECO:0007669"/>
    <property type="project" value="TreeGrafter"/>
</dbReference>
<evidence type="ECO:0000256" key="3">
    <source>
        <dbReference type="ARBA" id="ARBA00022723"/>
    </source>
</evidence>
<gene>
    <name evidence="10" type="ORF">ON006_11385</name>
</gene>
<evidence type="ECO:0000256" key="6">
    <source>
        <dbReference type="ARBA" id="ARBA00023004"/>
    </source>
</evidence>
<feature type="domain" description="Cytochrome c" evidence="9">
    <location>
        <begin position="458"/>
        <end position="600"/>
    </location>
</feature>
<keyword evidence="2 7" id="KW-0349">Heme</keyword>
<evidence type="ECO:0000313" key="11">
    <source>
        <dbReference type="Proteomes" id="UP001164653"/>
    </source>
</evidence>
<evidence type="ECO:0000256" key="8">
    <source>
        <dbReference type="SAM" id="SignalP"/>
    </source>
</evidence>
<dbReference type="RefSeq" id="WP_244819908.1">
    <property type="nucleotide sequence ID" value="NZ_CP112998.1"/>
</dbReference>
<evidence type="ECO:0000256" key="2">
    <source>
        <dbReference type="ARBA" id="ARBA00022617"/>
    </source>
</evidence>
<proteinExistence type="predicted"/>
<dbReference type="PROSITE" id="PS51007">
    <property type="entry name" value="CYTC"/>
    <property type="match status" value="2"/>
</dbReference>
<keyword evidence="3 7" id="KW-0479">Metal-binding</keyword>
<feature type="signal peptide" evidence="8">
    <location>
        <begin position="1"/>
        <end position="25"/>
    </location>
</feature>
<dbReference type="InterPro" id="IPR004852">
    <property type="entry name" value="Di-haem_cyt_c_peroxidsae"/>
</dbReference>
<dbReference type="PANTHER" id="PTHR30600:SF10">
    <property type="entry name" value="BLL6722 PROTEIN"/>
    <property type="match status" value="1"/>
</dbReference>
<keyword evidence="6 7" id="KW-0408">Iron</keyword>